<evidence type="ECO:0000313" key="3">
    <source>
        <dbReference type="Proteomes" id="UP000076552"/>
    </source>
</evidence>
<dbReference type="Pfam" id="PF07366">
    <property type="entry name" value="SnoaL"/>
    <property type="match status" value="1"/>
</dbReference>
<proteinExistence type="predicted"/>
<dbReference type="SUPFAM" id="SSF54427">
    <property type="entry name" value="NTF2-like"/>
    <property type="match status" value="1"/>
</dbReference>
<dbReference type="InterPro" id="IPR032710">
    <property type="entry name" value="NTF2-like_dom_sf"/>
</dbReference>
<dbReference type="Gene3D" id="3.10.450.50">
    <property type="match status" value="1"/>
</dbReference>
<protein>
    <submittedName>
        <fullName evidence="2">Ester cyclase</fullName>
    </submittedName>
</protein>
<evidence type="ECO:0000256" key="1">
    <source>
        <dbReference type="SAM" id="SignalP"/>
    </source>
</evidence>
<feature type="signal peptide" evidence="1">
    <location>
        <begin position="1"/>
        <end position="19"/>
    </location>
</feature>
<dbReference type="EMBL" id="LFIV01000119">
    <property type="protein sequence ID" value="KZL68818.1"/>
    <property type="molecule type" value="Genomic_DNA"/>
</dbReference>
<reference evidence="2 3" key="1">
    <citation type="submission" date="2015-06" db="EMBL/GenBank/DDBJ databases">
        <title>Survival trade-offs in plant roots during colonization by closely related pathogenic and mutualistic fungi.</title>
        <authorList>
            <person name="Hacquard S."/>
            <person name="Kracher B."/>
            <person name="Hiruma K."/>
            <person name="Weinman A."/>
            <person name="Muench P."/>
            <person name="Garrido Oter R."/>
            <person name="Ver Loren van Themaat E."/>
            <person name="Dallerey J.-F."/>
            <person name="Damm U."/>
            <person name="Henrissat B."/>
            <person name="Lespinet O."/>
            <person name="Thon M."/>
            <person name="Kemen E."/>
            <person name="McHardy A.C."/>
            <person name="Schulze-Lefert P."/>
            <person name="O'Connell R.J."/>
        </authorList>
    </citation>
    <scope>NUCLEOTIDE SEQUENCE [LARGE SCALE GENOMIC DNA]</scope>
    <source>
        <strain evidence="2 3">0861</strain>
    </source>
</reference>
<accession>A0A166R6E4</accession>
<dbReference type="AlphaFoldDB" id="A0A166R6E4"/>
<gene>
    <name evidence="2" type="ORF">CT0861_06581</name>
</gene>
<organism evidence="2 3">
    <name type="scientific">Colletotrichum tofieldiae</name>
    <dbReference type="NCBI Taxonomy" id="708197"/>
    <lineage>
        <taxon>Eukaryota</taxon>
        <taxon>Fungi</taxon>
        <taxon>Dikarya</taxon>
        <taxon>Ascomycota</taxon>
        <taxon>Pezizomycotina</taxon>
        <taxon>Sordariomycetes</taxon>
        <taxon>Hypocreomycetidae</taxon>
        <taxon>Glomerellales</taxon>
        <taxon>Glomerellaceae</taxon>
        <taxon>Colletotrichum</taxon>
        <taxon>Colletotrichum spaethianum species complex</taxon>
    </lineage>
</organism>
<evidence type="ECO:0000313" key="2">
    <source>
        <dbReference type="EMBL" id="KZL68818.1"/>
    </source>
</evidence>
<keyword evidence="1" id="KW-0732">Signal</keyword>
<sequence length="321" mass="34690">MQLSTGLTAAFVLYGAALATPAPRHGAQAIKRQAAATTFDTYVNCLNSAVAATDASCSEYTSKETGQAVAFVNNLNLQDVTAQVDTFIQGDDRLVARLIVNAAIPSTNGSASSPVVFAKHVGLFFDAAGGLTEAHVQVDLSAIDTLATTYVDTSVYPHEAPVANVSIAAQFAGYMKNLQAANFAALDLYFNQQVTQGGNNFDLSNFVAILNSSREAMPDLKLQADWIVADEEKQQLAAYVTFNGTLNEQWDVITWATVGPSNTTIDFQEYVLYWFENGKIRRVINTLDSPAFYDDDEKTAAKRRSVARSGKSLFATKFQGF</sequence>
<dbReference type="OrthoDB" id="2830113at2759"/>
<comment type="caution">
    <text evidence="2">The sequence shown here is derived from an EMBL/GenBank/DDBJ whole genome shotgun (WGS) entry which is preliminary data.</text>
</comment>
<dbReference type="InterPro" id="IPR009959">
    <property type="entry name" value="Cyclase_SnoaL-like"/>
</dbReference>
<dbReference type="Proteomes" id="UP000076552">
    <property type="component" value="Unassembled WGS sequence"/>
</dbReference>
<dbReference type="GO" id="GO:0030638">
    <property type="term" value="P:polyketide metabolic process"/>
    <property type="evidence" value="ECO:0007669"/>
    <property type="project" value="InterPro"/>
</dbReference>
<keyword evidence="3" id="KW-1185">Reference proteome</keyword>
<name>A0A166R6E4_9PEZI</name>
<feature type="chain" id="PRO_5007878960" evidence="1">
    <location>
        <begin position="20"/>
        <end position="321"/>
    </location>
</feature>